<organism evidence="1">
    <name type="scientific">Corynebacterium matruchotii</name>
    <dbReference type="NCBI Taxonomy" id="43768"/>
    <lineage>
        <taxon>Bacteria</taxon>
        <taxon>Bacillati</taxon>
        <taxon>Actinomycetota</taxon>
        <taxon>Actinomycetes</taxon>
        <taxon>Mycobacteriales</taxon>
        <taxon>Corynebacteriaceae</taxon>
        <taxon>Corynebacterium</taxon>
    </lineage>
</organism>
<accession>A0A6H9XRU9</accession>
<protein>
    <submittedName>
        <fullName evidence="1">Uncharacterized protein</fullName>
    </submittedName>
</protein>
<reference evidence="1" key="1">
    <citation type="submission" date="2020-03" db="EMBL/GenBank/DDBJ databases">
        <authorList>
            <person name="Johnston C.D."/>
            <person name="Cotton S.L."/>
            <person name="Dewhirst F.E."/>
        </authorList>
    </citation>
    <scope>NUCLEOTIDE SEQUENCE [LARGE SCALE GENOMIC DNA]</scope>
    <source>
        <strain evidence="1">ATCC 14266</strain>
    </source>
</reference>
<dbReference type="EMBL" id="CP050134">
    <property type="protein sequence ID" value="QIP45855.1"/>
    <property type="molecule type" value="Genomic_DNA"/>
</dbReference>
<name>A0A6H9XRU9_9CORY</name>
<evidence type="ECO:0000313" key="1">
    <source>
        <dbReference type="EMBL" id="QIP45855.1"/>
    </source>
</evidence>
<gene>
    <name evidence="1" type="ORF">HBA49_10300</name>
</gene>
<sequence length="66" mass="7027">MGIFSRFSTPNAGVDTPPPLSLAALCESPGNSAWGGCHYLPHAKSVGNLVTDFPKTNIIEHNVDYL</sequence>
<proteinExistence type="predicted"/>
<dbReference type="AlphaFoldDB" id="A0A6H9XRU9"/>